<accession>A0ACB8U0K5</accession>
<evidence type="ECO:0000313" key="2">
    <source>
        <dbReference type="Proteomes" id="UP001055072"/>
    </source>
</evidence>
<comment type="caution">
    <text evidence="1">The sequence shown here is derived from an EMBL/GenBank/DDBJ whole genome shotgun (WGS) entry which is preliminary data.</text>
</comment>
<sequence>MYACEMFNHQQRTHIFQLLVFGQYARFIFMDHSGAIVSERVDYTTCPGDLGEFFWRMNYMTDKARGVDSTSSRAVNDEKELFTSTVKELLNHMKDPLHKQRMIPDAELTLDAKYPVYRMSVREDQVETKEGGRGRKEAEVTVATMELLVQRPIFDSVSPLGRSTRGYIAGPVSSKEPLFLKDTWRADQALLKAESEIYRLLEKYGVPRVPRLICGGDVKEGTGSTQRTICAVWAKRVQNELHLDIVFNPIRDHTHARLVQRLAYPIETATNSKELTQAFDDALMIEAVAKAPGKLLHRDISAGNVMLGDKDGDHIGLLADWDHATETESVDGYKHQLFRTGTWPFMSIALLRDPEKPHDILDDLEAHFWTFVYAALHRFKHSGNFNADFFNDWNKEANAEGQPTGQIVGGGSKLAALDDIGRGTLMFKCAPLRVLIISLAKTFRKYYIAVGNVGYAKTALLETPQSESAKEEYAAECRVLDDLRGRLSNPSYWRNFYKEALGCGTWVDDVSTTVMHPARTEAKGMELFGMHTRTSYQASRKVDSDHIASRDKLEEKGRGERVAPVATHGGSEDMDFPLIPEADKDIRKTDHGPSPPLSPTHQPNTPSHHRSGSNASQSDDDVLSSPSIMAANSRKRTLEGFEGTQLSKRPRSIPDMPPPTLIPLSRAGPAASRRSNSRTHRSGDFSAGVAGPSGHRYGLRSRDKGKEAGGVRSMDA</sequence>
<dbReference type="EMBL" id="MU274916">
    <property type="protein sequence ID" value="KAI0087816.1"/>
    <property type="molecule type" value="Genomic_DNA"/>
</dbReference>
<protein>
    <submittedName>
        <fullName evidence="1">Uncharacterized protein</fullName>
    </submittedName>
</protein>
<organism evidence="1 2">
    <name type="scientific">Irpex rosettiformis</name>
    <dbReference type="NCBI Taxonomy" id="378272"/>
    <lineage>
        <taxon>Eukaryota</taxon>
        <taxon>Fungi</taxon>
        <taxon>Dikarya</taxon>
        <taxon>Basidiomycota</taxon>
        <taxon>Agaricomycotina</taxon>
        <taxon>Agaricomycetes</taxon>
        <taxon>Polyporales</taxon>
        <taxon>Irpicaceae</taxon>
        <taxon>Irpex</taxon>
    </lineage>
</organism>
<proteinExistence type="predicted"/>
<gene>
    <name evidence="1" type="ORF">BDY19DRAFT_1010668</name>
</gene>
<name>A0ACB8U0K5_9APHY</name>
<reference evidence="1" key="1">
    <citation type="journal article" date="2021" name="Environ. Microbiol.">
        <title>Gene family expansions and transcriptome signatures uncover fungal adaptations to wood decay.</title>
        <authorList>
            <person name="Hage H."/>
            <person name="Miyauchi S."/>
            <person name="Viragh M."/>
            <person name="Drula E."/>
            <person name="Min B."/>
            <person name="Chaduli D."/>
            <person name="Navarro D."/>
            <person name="Favel A."/>
            <person name="Norest M."/>
            <person name="Lesage-Meessen L."/>
            <person name="Balint B."/>
            <person name="Merenyi Z."/>
            <person name="de Eugenio L."/>
            <person name="Morin E."/>
            <person name="Martinez A.T."/>
            <person name="Baldrian P."/>
            <person name="Stursova M."/>
            <person name="Martinez M.J."/>
            <person name="Novotny C."/>
            <person name="Magnuson J.K."/>
            <person name="Spatafora J.W."/>
            <person name="Maurice S."/>
            <person name="Pangilinan J."/>
            <person name="Andreopoulos W."/>
            <person name="LaButti K."/>
            <person name="Hundley H."/>
            <person name="Na H."/>
            <person name="Kuo A."/>
            <person name="Barry K."/>
            <person name="Lipzen A."/>
            <person name="Henrissat B."/>
            <person name="Riley R."/>
            <person name="Ahrendt S."/>
            <person name="Nagy L.G."/>
            <person name="Grigoriev I.V."/>
            <person name="Martin F."/>
            <person name="Rosso M.N."/>
        </authorList>
    </citation>
    <scope>NUCLEOTIDE SEQUENCE</scope>
    <source>
        <strain evidence="1">CBS 384.51</strain>
    </source>
</reference>
<keyword evidence="2" id="KW-1185">Reference proteome</keyword>
<evidence type="ECO:0000313" key="1">
    <source>
        <dbReference type="EMBL" id="KAI0087816.1"/>
    </source>
</evidence>
<dbReference type="Proteomes" id="UP001055072">
    <property type="component" value="Unassembled WGS sequence"/>
</dbReference>